<evidence type="ECO:0000313" key="9">
    <source>
        <dbReference type="EMBL" id="UXI66008.1"/>
    </source>
</evidence>
<keyword evidence="6 7" id="KW-0472">Membrane</keyword>
<keyword evidence="10" id="KW-1185">Reference proteome</keyword>
<feature type="transmembrane region" description="Helical" evidence="7">
    <location>
        <begin position="371"/>
        <end position="392"/>
    </location>
</feature>
<keyword evidence="3" id="KW-1003">Cell membrane</keyword>
<feature type="transmembrane region" description="Helical" evidence="7">
    <location>
        <begin position="276"/>
        <end position="294"/>
    </location>
</feature>
<keyword evidence="4 7" id="KW-0812">Transmembrane</keyword>
<name>A0ABY6B7D2_9GAMM</name>
<feature type="transmembrane region" description="Helical" evidence="7">
    <location>
        <begin position="653"/>
        <end position="673"/>
    </location>
</feature>
<dbReference type="SUPFAM" id="SSF82866">
    <property type="entry name" value="Multidrug efflux transporter AcrB transmembrane domain"/>
    <property type="match status" value="2"/>
</dbReference>
<dbReference type="RefSeq" id="WP_261692998.1">
    <property type="nucleotide sequence ID" value="NZ_CP104694.1"/>
</dbReference>
<evidence type="ECO:0000256" key="1">
    <source>
        <dbReference type="ARBA" id="ARBA00004651"/>
    </source>
</evidence>
<feature type="transmembrane region" description="Helical" evidence="7">
    <location>
        <begin position="704"/>
        <end position="724"/>
    </location>
</feature>
<keyword evidence="5 7" id="KW-1133">Transmembrane helix</keyword>
<feature type="domain" description="SSD" evidence="8">
    <location>
        <begin position="702"/>
        <end position="829"/>
    </location>
</feature>
<feature type="transmembrane region" description="Helical" evidence="7">
    <location>
        <begin position="398"/>
        <end position="424"/>
    </location>
</feature>
<feature type="transmembrane region" description="Helical" evidence="7">
    <location>
        <begin position="301"/>
        <end position="322"/>
    </location>
</feature>
<sequence length="864" mass="94403">MSARERIVGRLSKHFENLPDALRKRRLLVGIVFLGLLAASVFGIGKLHMDMTIEGWFHKEDPTLVAFNRYHAQFGSEDGVYIVYKPKDGDVFSPASLEAVRGIQNELINFRAKLKEGEQSALEHIVKVDTLVNASVLTVDGDLLASRPLVGDTGPTSPQAIAEIKAIAEAEKRLPLQFFSRDHKYGGIHIETDFGAVPVDAEAVTGETTLALDQTASSDEEKPVQFKPTDQGDYLKLFAEIKKILEKPEYAKQFDYYAVGNTAAAEHNVKMTEEMGMLYMAAFGIIMALLWFLFRSASAVVWSMLIVILSTVFTLGVTGLLGLTVTGFLILSILLILTVGVADSVHALTGYTRLRKSGIDHKNALRHAYKFAGVALLLTGFTNMTGTMALNITPVVPIQSFAIMSTLGILFALLLTFYLLPLLIDIWPTVSKKKTVVATPEKKRFLDVLPRLTSALDKVVPFVQRRPVAFITPFALVLAVSLYGATQVKIDSQILDQYPKDSTFTQSVKVADEHMMGAYAMVLYLDFKEDFALQDPDVLKAMDELQKNFETKYKKYVVMTNSIAYVAKDANRKLNGNAPEHERIPDTRETLSQTLFLFNNANPSERQRLVDDSYRKANIKVALHSYGSYEYHEVFTQMRADIDTMMAKLKTKYPQATVSITGIFALAMQASQYLTQNQVITFGIALVAVSVILLLVFGSFKVGMIALIPNLIPALLTLGLLGITGVPLDFFTMMLAPIIIGISIDDTVHFISNYQLQLAQDGDVNAALQRTMAETGPGVVFTALILGLGFGIMAIASAAGTSNMGKFGALAIFVGLLNDLFLLPALLLKFKPKFKEQPGSAHGPIPAAGSAAEGQAAVEGGVAG</sequence>
<dbReference type="Pfam" id="PF03176">
    <property type="entry name" value="MMPL"/>
    <property type="match status" value="2"/>
</dbReference>
<feature type="transmembrane region" description="Helical" evidence="7">
    <location>
        <begin position="730"/>
        <end position="751"/>
    </location>
</feature>
<dbReference type="InterPro" id="IPR000731">
    <property type="entry name" value="SSD"/>
</dbReference>
<comment type="subcellular location">
    <subcellularLocation>
        <location evidence="1">Cell membrane</location>
        <topology evidence="1">Multi-pass membrane protein</topology>
    </subcellularLocation>
</comment>
<feature type="transmembrane region" description="Helical" evidence="7">
    <location>
        <begin position="679"/>
        <end position="697"/>
    </location>
</feature>
<evidence type="ECO:0000256" key="5">
    <source>
        <dbReference type="ARBA" id="ARBA00022989"/>
    </source>
</evidence>
<accession>A0ABY6B7D2</accession>
<dbReference type="EMBL" id="CP104694">
    <property type="protein sequence ID" value="UXI66008.1"/>
    <property type="molecule type" value="Genomic_DNA"/>
</dbReference>
<evidence type="ECO:0000256" key="7">
    <source>
        <dbReference type="SAM" id="Phobius"/>
    </source>
</evidence>
<dbReference type="Proteomes" id="UP001064632">
    <property type="component" value="Chromosome"/>
</dbReference>
<evidence type="ECO:0000256" key="2">
    <source>
        <dbReference type="ARBA" id="ARBA00010157"/>
    </source>
</evidence>
<dbReference type="PROSITE" id="PS50156">
    <property type="entry name" value="SSD"/>
    <property type="match status" value="2"/>
</dbReference>
<feature type="transmembrane region" description="Helical" evidence="7">
    <location>
        <begin position="779"/>
        <end position="801"/>
    </location>
</feature>
<evidence type="ECO:0000256" key="3">
    <source>
        <dbReference type="ARBA" id="ARBA00022475"/>
    </source>
</evidence>
<dbReference type="PANTHER" id="PTHR33406">
    <property type="entry name" value="MEMBRANE PROTEIN MJ1562-RELATED"/>
    <property type="match status" value="1"/>
</dbReference>
<protein>
    <submittedName>
        <fullName evidence="9">MMPL family transporter</fullName>
    </submittedName>
</protein>
<feature type="domain" description="SSD" evidence="8">
    <location>
        <begin position="303"/>
        <end position="426"/>
    </location>
</feature>
<evidence type="ECO:0000313" key="10">
    <source>
        <dbReference type="Proteomes" id="UP001064632"/>
    </source>
</evidence>
<dbReference type="Gene3D" id="1.20.1640.10">
    <property type="entry name" value="Multidrug efflux transporter AcrB transmembrane domain"/>
    <property type="match status" value="2"/>
</dbReference>
<organism evidence="9 10">
    <name type="scientific">Tahibacter amnicola</name>
    <dbReference type="NCBI Taxonomy" id="2976241"/>
    <lineage>
        <taxon>Bacteria</taxon>
        <taxon>Pseudomonadati</taxon>
        <taxon>Pseudomonadota</taxon>
        <taxon>Gammaproteobacteria</taxon>
        <taxon>Lysobacterales</taxon>
        <taxon>Rhodanobacteraceae</taxon>
        <taxon>Tahibacter</taxon>
    </lineage>
</organism>
<evidence type="ECO:0000259" key="8">
    <source>
        <dbReference type="PROSITE" id="PS50156"/>
    </source>
</evidence>
<proteinExistence type="inferred from homology"/>
<feature type="transmembrane region" description="Helical" evidence="7">
    <location>
        <begin position="328"/>
        <end position="351"/>
    </location>
</feature>
<evidence type="ECO:0000256" key="6">
    <source>
        <dbReference type="ARBA" id="ARBA00023136"/>
    </source>
</evidence>
<dbReference type="InterPro" id="IPR050545">
    <property type="entry name" value="Mycobact_MmpL"/>
</dbReference>
<dbReference type="InterPro" id="IPR004869">
    <property type="entry name" value="MMPL_dom"/>
</dbReference>
<gene>
    <name evidence="9" type="ORF">N4264_14735</name>
</gene>
<comment type="similarity">
    <text evidence="2">Belongs to the resistance-nodulation-cell division (RND) (TC 2.A.6) family. MmpL subfamily.</text>
</comment>
<reference evidence="9" key="1">
    <citation type="submission" date="2022-09" db="EMBL/GenBank/DDBJ databases">
        <title>Tahibacter sp. nov., isolated from a fresh water.</title>
        <authorList>
            <person name="Baek J.H."/>
            <person name="Lee J.K."/>
            <person name="Kim J.M."/>
            <person name="Jeon C.O."/>
        </authorList>
    </citation>
    <scope>NUCLEOTIDE SEQUENCE</scope>
    <source>
        <strain evidence="9">W38</strain>
    </source>
</reference>
<dbReference type="PANTHER" id="PTHR33406:SF6">
    <property type="entry name" value="MEMBRANE PROTEIN YDGH-RELATED"/>
    <property type="match status" value="1"/>
</dbReference>
<feature type="transmembrane region" description="Helical" evidence="7">
    <location>
        <begin position="807"/>
        <end position="828"/>
    </location>
</feature>
<evidence type="ECO:0000256" key="4">
    <source>
        <dbReference type="ARBA" id="ARBA00022692"/>
    </source>
</evidence>